<protein>
    <recommendedName>
        <fullName evidence="11">Alpha-L-arabinofuranosidase</fullName>
        <ecNumber evidence="11">3.2.1.55</ecNumber>
    </recommendedName>
</protein>
<dbReference type="InterPro" id="IPR023296">
    <property type="entry name" value="Glyco_hydro_beta-prop_sf"/>
</dbReference>
<keyword evidence="6 11" id="KW-0732">Signal</keyword>
<accession>A0AAD6DCL8</accession>
<evidence type="ECO:0000256" key="3">
    <source>
        <dbReference type="ARBA" id="ARBA00007396"/>
    </source>
</evidence>
<reference evidence="12 13" key="1">
    <citation type="journal article" date="2023" name="IMA Fungus">
        <title>Comparative genomic study of the Penicillium genus elucidates a diverse pangenome and 15 lateral gene transfer events.</title>
        <authorList>
            <person name="Petersen C."/>
            <person name="Sorensen T."/>
            <person name="Nielsen M.R."/>
            <person name="Sondergaard T.E."/>
            <person name="Sorensen J.L."/>
            <person name="Fitzpatrick D.A."/>
            <person name="Frisvad J.C."/>
            <person name="Nielsen K.L."/>
        </authorList>
    </citation>
    <scope>NUCLEOTIDE SEQUENCE [LARGE SCALE GENOMIC DNA]</scope>
    <source>
        <strain evidence="12 13">IBT 29057</strain>
    </source>
</reference>
<dbReference type="GO" id="GO:0046373">
    <property type="term" value="P:L-arabinose metabolic process"/>
    <property type="evidence" value="ECO:0007669"/>
    <property type="project" value="UniProtKB-UniRule"/>
</dbReference>
<dbReference type="EC" id="3.2.1.55" evidence="11"/>
<dbReference type="GO" id="GO:0005576">
    <property type="term" value="C:extracellular region"/>
    <property type="evidence" value="ECO:0007669"/>
    <property type="project" value="UniProtKB-SubCell"/>
</dbReference>
<evidence type="ECO:0000256" key="10">
    <source>
        <dbReference type="ARBA" id="ARBA00023326"/>
    </source>
</evidence>
<comment type="subcellular location">
    <subcellularLocation>
        <location evidence="2 11">Secreted</location>
    </subcellularLocation>
</comment>
<name>A0AAD6DCL8_9EURO</name>
<dbReference type="PANTHER" id="PTHR40631:SF1">
    <property type="entry name" value="ALPHA-L-ARABINOFURANOSIDASE AXHA-2-RELATED"/>
    <property type="match status" value="1"/>
</dbReference>
<keyword evidence="8" id="KW-0119">Carbohydrate metabolism</keyword>
<evidence type="ECO:0000313" key="12">
    <source>
        <dbReference type="EMBL" id="KAJ5569234.1"/>
    </source>
</evidence>
<comment type="caution">
    <text evidence="12">The sequence shown here is derived from an EMBL/GenBank/DDBJ whole genome shotgun (WGS) entry which is preliminary data.</text>
</comment>
<evidence type="ECO:0000256" key="4">
    <source>
        <dbReference type="ARBA" id="ARBA00022525"/>
    </source>
</evidence>
<evidence type="ECO:0000256" key="8">
    <source>
        <dbReference type="ARBA" id="ARBA00023277"/>
    </source>
</evidence>
<keyword evidence="10" id="KW-0624">Polysaccharide degradation</keyword>
<evidence type="ECO:0000256" key="11">
    <source>
        <dbReference type="RuleBase" id="RU368117"/>
    </source>
</evidence>
<keyword evidence="13" id="KW-1185">Reference proteome</keyword>
<proteinExistence type="inferred from homology"/>
<organism evidence="12 13">
    <name type="scientific">Penicillium hetheringtonii</name>
    <dbReference type="NCBI Taxonomy" id="911720"/>
    <lineage>
        <taxon>Eukaryota</taxon>
        <taxon>Fungi</taxon>
        <taxon>Dikarya</taxon>
        <taxon>Ascomycota</taxon>
        <taxon>Pezizomycotina</taxon>
        <taxon>Eurotiomycetes</taxon>
        <taxon>Eurotiomycetidae</taxon>
        <taxon>Eurotiales</taxon>
        <taxon>Aspergillaceae</taxon>
        <taxon>Penicillium</taxon>
    </lineage>
</organism>
<dbReference type="SUPFAM" id="SSF75005">
    <property type="entry name" value="Arabinanase/levansucrase/invertase"/>
    <property type="match status" value="1"/>
</dbReference>
<evidence type="ECO:0000256" key="1">
    <source>
        <dbReference type="ARBA" id="ARBA00001462"/>
    </source>
</evidence>
<dbReference type="Pfam" id="PF03664">
    <property type="entry name" value="Glyco_hydro_62"/>
    <property type="match status" value="1"/>
</dbReference>
<dbReference type="AlphaFoldDB" id="A0AAD6DCL8"/>
<keyword evidence="7 11" id="KW-0378">Hydrolase</keyword>
<sequence>MIVEAIGSNARYFRSFTADSLDGAWTVQAGDESQPFAGKANSGATWTNDISHGDLIRNNPDQTMAVGPCNLQLLYQGRGPNGSSDYNVLPYRPGGLTLKS</sequence>
<evidence type="ECO:0000256" key="9">
    <source>
        <dbReference type="ARBA" id="ARBA00023295"/>
    </source>
</evidence>
<dbReference type="EMBL" id="JAQJAC010000010">
    <property type="protein sequence ID" value="KAJ5569234.1"/>
    <property type="molecule type" value="Genomic_DNA"/>
</dbReference>
<evidence type="ECO:0000256" key="2">
    <source>
        <dbReference type="ARBA" id="ARBA00004613"/>
    </source>
</evidence>
<evidence type="ECO:0000313" key="13">
    <source>
        <dbReference type="Proteomes" id="UP001216150"/>
    </source>
</evidence>
<gene>
    <name evidence="12" type="ORF">N7450_011720</name>
</gene>
<keyword evidence="9 11" id="KW-0326">Glycosidase</keyword>
<evidence type="ECO:0000256" key="5">
    <source>
        <dbReference type="ARBA" id="ARBA00022651"/>
    </source>
</evidence>
<dbReference type="GO" id="GO:0046556">
    <property type="term" value="F:alpha-L-arabinofuranosidase activity"/>
    <property type="evidence" value="ECO:0007669"/>
    <property type="project" value="UniProtKB-UniRule"/>
</dbReference>
<keyword evidence="5" id="KW-0858">Xylan degradation</keyword>
<comment type="function">
    <text evidence="11">Alpha-L-arabinofuranosidase involved in the hydrolysis of xylan, a major structural heterogeneous polysaccharide found in plant biomass representing the second most abundant polysaccharide in the biosphere, after cellulose.</text>
</comment>
<dbReference type="Proteomes" id="UP001216150">
    <property type="component" value="Unassembled WGS sequence"/>
</dbReference>
<evidence type="ECO:0000256" key="6">
    <source>
        <dbReference type="ARBA" id="ARBA00022729"/>
    </source>
</evidence>
<dbReference type="Gene3D" id="2.115.10.20">
    <property type="entry name" value="Glycosyl hydrolase domain, family 43"/>
    <property type="match status" value="1"/>
</dbReference>
<comment type="catalytic activity">
    <reaction evidence="1 11">
        <text>Hydrolysis of terminal non-reducing alpha-L-arabinofuranoside residues in alpha-L-arabinosides.</text>
        <dbReference type="EC" id="3.2.1.55"/>
    </reaction>
</comment>
<dbReference type="GO" id="GO:0045493">
    <property type="term" value="P:xylan catabolic process"/>
    <property type="evidence" value="ECO:0007669"/>
    <property type="project" value="UniProtKB-UniRule"/>
</dbReference>
<keyword evidence="4 11" id="KW-0964">Secreted</keyword>
<dbReference type="PANTHER" id="PTHR40631">
    <property type="entry name" value="ALPHA-L-ARABINOFURANOSIDASE AXHA-2-RELATED"/>
    <property type="match status" value="1"/>
</dbReference>
<comment type="similarity">
    <text evidence="3 11">Belongs to the glycosyl hydrolase 62 family.</text>
</comment>
<dbReference type="InterPro" id="IPR005193">
    <property type="entry name" value="GH62_arabinosidase"/>
</dbReference>
<evidence type="ECO:0000256" key="7">
    <source>
        <dbReference type="ARBA" id="ARBA00022801"/>
    </source>
</evidence>